<dbReference type="Proteomes" id="UP000264541">
    <property type="component" value="Unassembled WGS sequence"/>
</dbReference>
<dbReference type="InterPro" id="IPR024726">
    <property type="entry name" value="FhuF_C"/>
</dbReference>
<name>A0A372LMD0_9BACI</name>
<keyword evidence="3" id="KW-1185">Reference proteome</keyword>
<dbReference type="OrthoDB" id="2962087at2"/>
<protein>
    <recommendedName>
        <fullName evidence="1">Ferric siderophore reductase C-terminal domain-containing protein</fullName>
    </recommendedName>
</protein>
<evidence type="ECO:0000313" key="3">
    <source>
        <dbReference type="Proteomes" id="UP000264541"/>
    </source>
</evidence>
<proteinExistence type="predicted"/>
<dbReference type="RefSeq" id="WP_117327431.1">
    <property type="nucleotide sequence ID" value="NZ_QVTE01000041.1"/>
</dbReference>
<evidence type="ECO:0000313" key="2">
    <source>
        <dbReference type="EMBL" id="RFU67585.1"/>
    </source>
</evidence>
<sequence length="236" mass="27266">MAQETEIWKELEQYYVIQNGATMSACFDGDLAPLLELVSQKTNSEQPYVTASMVTRCAAFIFTARLFALCKFRVKWTGHLSRIGLADHVVNGSWFPQWVLSDGNWEKIQDEADILAEIQRILCLDCRQIVKSVSYETNSSQHVLWENIWGYVLWMYVQLLRQPSDIQSKASHDLNILLDSQTWSGVERSSPFKRFLRGKTPEEAMDQFSRVTCCYYYKIPGHQKCSYCPNLHKQGS</sequence>
<accession>A0A372LMD0</accession>
<dbReference type="Pfam" id="PF11575">
    <property type="entry name" value="FhuF_C"/>
    <property type="match status" value="1"/>
</dbReference>
<dbReference type="EMBL" id="QVTE01000041">
    <property type="protein sequence ID" value="RFU67585.1"/>
    <property type="molecule type" value="Genomic_DNA"/>
</dbReference>
<feature type="domain" description="Ferric siderophore reductase C-terminal" evidence="1">
    <location>
        <begin position="210"/>
        <end position="229"/>
    </location>
</feature>
<evidence type="ECO:0000259" key="1">
    <source>
        <dbReference type="Pfam" id="PF11575"/>
    </source>
</evidence>
<gene>
    <name evidence="2" type="ORF">D0469_14335</name>
</gene>
<comment type="caution">
    <text evidence="2">The sequence shown here is derived from an EMBL/GenBank/DDBJ whole genome shotgun (WGS) entry which is preliminary data.</text>
</comment>
<organism evidence="2 3">
    <name type="scientific">Peribacillus saganii</name>
    <dbReference type="NCBI Taxonomy" id="2303992"/>
    <lineage>
        <taxon>Bacteria</taxon>
        <taxon>Bacillati</taxon>
        <taxon>Bacillota</taxon>
        <taxon>Bacilli</taxon>
        <taxon>Bacillales</taxon>
        <taxon>Bacillaceae</taxon>
        <taxon>Peribacillus</taxon>
    </lineage>
</organism>
<dbReference type="AlphaFoldDB" id="A0A372LMD0"/>
<dbReference type="GO" id="GO:0051537">
    <property type="term" value="F:2 iron, 2 sulfur cluster binding"/>
    <property type="evidence" value="ECO:0007669"/>
    <property type="project" value="InterPro"/>
</dbReference>
<reference evidence="2 3" key="1">
    <citation type="submission" date="2018-08" db="EMBL/GenBank/DDBJ databases">
        <title>Bacillus chawlae sp. nov., Bacillus glennii sp. nov., and Bacillus saganii sp. nov. Isolated from the Vehicle Assembly Building at Kennedy Space Center where the Viking Spacecraft were Assembled.</title>
        <authorList>
            <person name="Seuylemezian A."/>
            <person name="Vaishampayan P."/>
        </authorList>
    </citation>
    <scope>NUCLEOTIDE SEQUENCE [LARGE SCALE GENOMIC DNA]</scope>
    <source>
        <strain evidence="2 3">V47-23a</strain>
    </source>
</reference>